<keyword evidence="9" id="KW-0693">Viral RNA replication</keyword>
<evidence type="ECO:0000256" key="5">
    <source>
        <dbReference type="ARBA" id="ARBA00022741"/>
    </source>
</evidence>
<keyword evidence="1" id="KW-0696">RNA-directed RNA polymerase</keyword>
<dbReference type="GO" id="GO:0006351">
    <property type="term" value="P:DNA-templated transcription"/>
    <property type="evidence" value="ECO:0007669"/>
    <property type="project" value="InterPro"/>
</dbReference>
<keyword evidence="8" id="KW-0067">ATP-binding</keyword>
<dbReference type="InterPro" id="IPR000605">
    <property type="entry name" value="Helicase_SF3_ssDNA/RNA_vir"/>
</dbReference>
<keyword evidence="4" id="KW-0548">Nucleotidyltransferase</keyword>
<dbReference type="InterPro" id="IPR014759">
    <property type="entry name" value="Helicase_SF3_ssRNA_vir"/>
</dbReference>
<dbReference type="InterPro" id="IPR043502">
    <property type="entry name" value="DNA/RNA_pol_sf"/>
</dbReference>
<dbReference type="EMBL" id="MT108492">
    <property type="protein sequence ID" value="UDL17009.1"/>
    <property type="molecule type" value="Genomic_RNA"/>
</dbReference>
<evidence type="ECO:0000256" key="2">
    <source>
        <dbReference type="ARBA" id="ARBA00022670"/>
    </source>
</evidence>
<dbReference type="PROSITE" id="PS51218">
    <property type="entry name" value="SF3_HELICASE_2"/>
    <property type="match status" value="1"/>
</dbReference>
<reference evidence="12" key="1">
    <citation type="submission" date="2020-02" db="EMBL/GenBank/DDBJ databases">
        <title>Toward viral control of the snail vectors of schistosomiasis: Virus-derived sequences from the transcriptomes of Biomphalaria pfeifferi and Bulinus globosus.</title>
        <authorList>
            <person name="Zhang S.-M."/>
            <person name="Buddenborg S.V."/>
            <person name="Mkoji G.M."/>
            <person name="Loker E.S."/>
            <person name="Bonning B.C."/>
        </authorList>
    </citation>
    <scope>NUCLEOTIDE SEQUENCE</scope>
    <source>
        <strain evidence="12">BuG-Mombasa</strain>
    </source>
</reference>
<evidence type="ECO:0000256" key="1">
    <source>
        <dbReference type="ARBA" id="ARBA00022484"/>
    </source>
</evidence>
<dbReference type="PROSITE" id="PS50507">
    <property type="entry name" value="RDRP_SSRNA_POS"/>
    <property type="match status" value="1"/>
</dbReference>
<evidence type="ECO:0000256" key="6">
    <source>
        <dbReference type="ARBA" id="ARBA00022801"/>
    </source>
</evidence>
<dbReference type="GO" id="GO:0005524">
    <property type="term" value="F:ATP binding"/>
    <property type="evidence" value="ECO:0007669"/>
    <property type="project" value="UniProtKB-KW"/>
</dbReference>
<dbReference type="GO" id="GO:0008234">
    <property type="term" value="F:cysteine-type peptidase activity"/>
    <property type="evidence" value="ECO:0007669"/>
    <property type="project" value="UniProtKB-KW"/>
</dbReference>
<evidence type="ECO:0000256" key="9">
    <source>
        <dbReference type="ARBA" id="ARBA00022953"/>
    </source>
</evidence>
<dbReference type="GO" id="GO:0003724">
    <property type="term" value="F:RNA helicase activity"/>
    <property type="evidence" value="ECO:0007669"/>
    <property type="project" value="InterPro"/>
</dbReference>
<dbReference type="GO" id="GO:0003968">
    <property type="term" value="F:RNA-directed RNA polymerase activity"/>
    <property type="evidence" value="ECO:0007669"/>
    <property type="project" value="UniProtKB-KW"/>
</dbReference>
<dbReference type="InterPro" id="IPR007094">
    <property type="entry name" value="RNA-dir_pol_PSvirus"/>
</dbReference>
<organism evidence="12">
    <name type="scientific">Bulinus globosus virus 1</name>
    <dbReference type="NCBI Taxonomy" id="2884324"/>
    <lineage>
        <taxon>Viruses</taxon>
        <taxon>Riboviria</taxon>
        <taxon>Orthornavirae</taxon>
        <taxon>Pisuviricota</taxon>
        <taxon>Pisoniviricetes</taxon>
        <taxon>Picornavirales</taxon>
    </lineage>
</organism>
<protein>
    <submittedName>
        <fullName evidence="12">Nonstructural polyprotein</fullName>
    </submittedName>
</protein>
<keyword evidence="2" id="KW-0645">Protease</keyword>
<dbReference type="Gene3D" id="3.30.70.270">
    <property type="match status" value="1"/>
</dbReference>
<proteinExistence type="predicted"/>
<dbReference type="InterPro" id="IPR009003">
    <property type="entry name" value="Peptidase_S1_PA"/>
</dbReference>
<evidence type="ECO:0000313" key="12">
    <source>
        <dbReference type="EMBL" id="UDL17009.1"/>
    </source>
</evidence>
<dbReference type="CDD" id="cd23195">
    <property type="entry name" value="Marnaviridae_RdRp"/>
    <property type="match status" value="1"/>
</dbReference>
<dbReference type="GO" id="GO:0039694">
    <property type="term" value="P:viral RNA genome replication"/>
    <property type="evidence" value="ECO:0007669"/>
    <property type="project" value="InterPro"/>
</dbReference>
<keyword evidence="7" id="KW-0788">Thiol protease</keyword>
<feature type="domain" description="RdRp catalytic" evidence="10">
    <location>
        <begin position="1246"/>
        <end position="1374"/>
    </location>
</feature>
<dbReference type="Gene3D" id="2.40.10.10">
    <property type="entry name" value="Trypsin-like serine proteases"/>
    <property type="match status" value="1"/>
</dbReference>
<feature type="domain" description="SF3 helicase" evidence="11">
    <location>
        <begin position="315"/>
        <end position="486"/>
    </location>
</feature>
<evidence type="ECO:0000259" key="11">
    <source>
        <dbReference type="PROSITE" id="PS51218"/>
    </source>
</evidence>
<evidence type="ECO:0000256" key="4">
    <source>
        <dbReference type="ARBA" id="ARBA00022695"/>
    </source>
</evidence>
<dbReference type="SUPFAM" id="SSF56672">
    <property type="entry name" value="DNA/RNA polymerases"/>
    <property type="match status" value="1"/>
</dbReference>
<dbReference type="Pfam" id="PF00910">
    <property type="entry name" value="RNA_helicase"/>
    <property type="match status" value="1"/>
</dbReference>
<dbReference type="InterPro" id="IPR001205">
    <property type="entry name" value="RNA-dir_pol_C"/>
</dbReference>
<name>A0A8K1P6I8_9VIRU</name>
<keyword evidence="5" id="KW-0547">Nucleotide-binding</keyword>
<keyword evidence="3" id="KW-0808">Transferase</keyword>
<evidence type="ECO:0000256" key="7">
    <source>
        <dbReference type="ARBA" id="ARBA00022807"/>
    </source>
</evidence>
<dbReference type="InterPro" id="IPR043128">
    <property type="entry name" value="Rev_trsase/Diguanyl_cyclase"/>
</dbReference>
<dbReference type="SUPFAM" id="SSF50494">
    <property type="entry name" value="Trypsin-like serine proteases"/>
    <property type="match status" value="1"/>
</dbReference>
<dbReference type="GO" id="GO:0006508">
    <property type="term" value="P:proteolysis"/>
    <property type="evidence" value="ECO:0007669"/>
    <property type="project" value="UniProtKB-KW"/>
</dbReference>
<dbReference type="Pfam" id="PF00680">
    <property type="entry name" value="RdRP_1"/>
    <property type="match status" value="1"/>
</dbReference>
<keyword evidence="6" id="KW-0378">Hydrolase</keyword>
<sequence length="1523" mass="170342">MTSSTTNTTGKVHTYQLYTHVSDSERMLLSGTSDKKLQAADDYTMPDANTHKKTNIIFGDDALVDYVLRTVLATFSDKKLEEMGANFSEYVCEMIENITFLVGGISRARDFDDVMMTVIAVTRFITKKSFGRTIRDLFAKIAGEATVQAGSFDDVRGLLDNYDAVKNSPVVEKVRRLSALALSSVFLSSSGISAKVSDLITVYGEAAQQMLAEVDFITGLVDLVMFIVERLAQCWHQKSLKPFFHSSRTYSKWANASYTVIEQSQLMHAPEFHGLTYHGFLSDLDKCIEEGVEIQRFSKAADKKDVVLSILSKLRVVRGEFVTRKAASEERRAPFCMLVAGGSHVGKSSFTRVFFGHFGKMFHLPVGSEYIYPRSFADPFWSNFRTQMWAIHLDDVAYVNPNKGTEDPSLNEILQVCNNVAWCPPQADLADKGKTPLRAECVVGTTNTTHLNAQYWFSNPVAVRRRFPYVATIKPKREYARDDAPDMLDPSKVPVPDAGSYPDIWVIQLHKVTVHTVDDNGTQDTKMTHMNTFTCIYDFFALMSCIIRDYRREQGHAAANDANMQSVKLCPMCDLPRNHCMCAMLNANECTVTSLPPGLGVTDIPPVISQGPSVVENLYSGAAASAAGLAAWTVFSHADDAVQGAKKRVKTFARDFAVQYVTDLGSNLVRDIYKNKPLRMAIFALGAIGSAYAAYRVYKHLKEPVPQSKELSINKFGVTPPATGDEKENFYHQKNDYRADLVVTEQSKSWKKLEWTEICKKFSNSVVAIRAYRKVGDELKAREGRAVCVGGRLYVTANHVIPDTECVLEVVRELHANGLTTNVRRRLDPASVLRMPDKELVFFQLLDSFDCRDITNFLSTTEFNTTSPGALIGRSLNGEVDIMQLKHVKNTGVSQVQQLPGAPDLCLWNYTTPRESRVGLCGSLLVVRSPTGPVITGLHLLGNGTDCSSVAITAADVVEARKHFFPIFSPGAPMLESVERTVGLTPLHEKSVFRFIGQGQGRVFGKLTLPHIQPKSSVCPTIFRDEAVKHGFVVETGAPVMKGKKLWRQAVMPVVEQEFLFKESVIEKCANAYVDECYERLSEADRAELSTPLSLMASINGIPGRKYIDSVNRSSSAGFPWMRTKKTLSHSLPADDIWQKPIMFNEEVLERANEMMERYLDNTLAAPVFTAHAKDEPLPFAKIESEKTRIMNGAPLDWSILVRMVYLPIVRVIQNNKFTFESMPGAVAQSSEWDTIYKFITHFGEDNMVAGDYGKFDKKMSAILILWAFYVLIKLSERCGADLRTCTIMWGIAYDIACSFCNFNGDLVQFLGSNPSGHPLTVILNCIVNCLYMRYCYHELNPDKEVLSFRDFVHLITYGDDNEFGTSKTWFNHTAISELLGSLGVEYTMAEKTAQSVPFLHVSKTSFLKRGWRYEPDLDAVVCPIVHATLDKMMTTWVPSTTLSPFAQGEEIIRNVGVEYFWYGREVFEEKQKVLRAIFAATIPSEYETPVTFQTWDSLIRKWKLSSGIELGAAEGEASAYAE</sequence>
<evidence type="ECO:0000256" key="3">
    <source>
        <dbReference type="ARBA" id="ARBA00022679"/>
    </source>
</evidence>
<evidence type="ECO:0000256" key="8">
    <source>
        <dbReference type="ARBA" id="ARBA00022840"/>
    </source>
</evidence>
<dbReference type="InterPro" id="IPR043504">
    <property type="entry name" value="Peptidase_S1_PA_chymotrypsin"/>
</dbReference>
<accession>A0A8K1P6I8</accession>
<dbReference type="GO" id="GO:0003723">
    <property type="term" value="F:RNA binding"/>
    <property type="evidence" value="ECO:0007669"/>
    <property type="project" value="InterPro"/>
</dbReference>
<evidence type="ECO:0000259" key="10">
    <source>
        <dbReference type="PROSITE" id="PS50507"/>
    </source>
</evidence>